<feature type="region of interest" description="Disordered" evidence="1">
    <location>
        <begin position="152"/>
        <end position="180"/>
    </location>
</feature>
<gene>
    <name evidence="2" type="ORF">BcepSauron_105</name>
</gene>
<sequence length="180" mass="20335">MPTLASFRGGFIALNGRAPDEQEIWDAAVAEGLRRSAEHTEPQVGELTSRALDLYRPPFVYNCGFIMDADGNMVADDPASEDGVLRLRGWGRIQYEKNGEQLQDRVGHIIANMLTRYWHENFAPSFTTIYQVEASSTSENGWIDVPRKMYSKASDTANGRKPERTRIVYTKTPARPRPKK</sequence>
<evidence type="ECO:0000313" key="3">
    <source>
        <dbReference type="Proteomes" id="UP000301424"/>
    </source>
</evidence>
<organism evidence="2 3">
    <name type="scientific">Burkholderia phage BcepSauron</name>
    <dbReference type="NCBI Taxonomy" id="2530033"/>
    <lineage>
        <taxon>Viruses</taxon>
        <taxon>Duplodnaviria</taxon>
        <taxon>Heunggongvirae</taxon>
        <taxon>Uroviricota</taxon>
        <taxon>Caudoviricetes</taxon>
        <taxon>Sarumanvirus</taxon>
        <taxon>Sarumanvirus bcepsauron</taxon>
    </lineage>
</organism>
<accession>A0A482MLJ1</accession>
<proteinExistence type="predicted"/>
<dbReference type="EMBL" id="MK552141">
    <property type="protein sequence ID" value="QBQ74485.1"/>
    <property type="molecule type" value="Genomic_DNA"/>
</dbReference>
<evidence type="ECO:0000256" key="1">
    <source>
        <dbReference type="SAM" id="MobiDB-lite"/>
    </source>
</evidence>
<reference evidence="2 3" key="1">
    <citation type="submission" date="2019-02" db="EMBL/GenBank/DDBJ databases">
        <title>Complete genome sequence of Burkholderia cenocepacia phage BcepSauron.</title>
        <authorList>
            <person name="Park K."/>
            <person name="Gonzalez C."/>
            <person name="Liu M."/>
            <person name="Gill J."/>
        </authorList>
    </citation>
    <scope>NUCLEOTIDE SEQUENCE [LARGE SCALE GENOMIC DNA]</scope>
</reference>
<protein>
    <submittedName>
        <fullName evidence="2">Uncharacterized protein</fullName>
    </submittedName>
</protein>
<dbReference type="Proteomes" id="UP000301424">
    <property type="component" value="Segment"/>
</dbReference>
<name>A0A482MLJ1_9CAUD</name>
<evidence type="ECO:0000313" key="2">
    <source>
        <dbReference type="EMBL" id="QBQ74485.1"/>
    </source>
</evidence>
<keyword evidence="3" id="KW-1185">Reference proteome</keyword>